<evidence type="ECO:0000313" key="2">
    <source>
        <dbReference type="Proteomes" id="UP001516400"/>
    </source>
</evidence>
<proteinExistence type="predicted"/>
<evidence type="ECO:0008006" key="3">
    <source>
        <dbReference type="Google" id="ProtNLM"/>
    </source>
</evidence>
<dbReference type="AlphaFoldDB" id="A0ABD2PD31"/>
<sequence>MTSKLAIINFFLRSHHSSSVNYSAIHKTFRKVMGKESGKKRKFRFEDASIPQDTPKLNAFAAEAKTCSRRITMLNKMFMRYITDLMVNGHNWGQYAKFGIEISRVRVSADYKFLHIFWIGKKSVDDDLITNFLTDQAYSLRHELSQLRVMGSVPPIIFYKDKYQSQLTELDQRMAIADFGEDYESSSLNRLKHQLELYSPLEENIKAQLEELNDPEEIEVDHDLPQMPQNVLGLDHSEILNRLQKHIKKLDSKQEGMCTSLVRTTHTGVEETDKVSPRDAFRLFLQKRQMINRKMKKELKSYNPDMEYIKQELKEKSSLDHYDNIENNLHNFDGDFIDEDPDVK</sequence>
<keyword evidence="2" id="KW-1185">Reference proteome</keyword>
<name>A0ABD2PD31_9CUCU</name>
<dbReference type="InterPro" id="IPR015946">
    <property type="entry name" value="KH_dom-like_a/b"/>
</dbReference>
<evidence type="ECO:0000313" key="1">
    <source>
        <dbReference type="EMBL" id="KAL3288877.1"/>
    </source>
</evidence>
<dbReference type="PANTHER" id="PTHR14725:SF0">
    <property type="entry name" value="RIBOSOME-BINDING FACTOR A, MITOCHONDRIAL-RELATED"/>
    <property type="match status" value="1"/>
</dbReference>
<organism evidence="1 2">
    <name type="scientific">Cryptolaemus montrouzieri</name>
    <dbReference type="NCBI Taxonomy" id="559131"/>
    <lineage>
        <taxon>Eukaryota</taxon>
        <taxon>Metazoa</taxon>
        <taxon>Ecdysozoa</taxon>
        <taxon>Arthropoda</taxon>
        <taxon>Hexapoda</taxon>
        <taxon>Insecta</taxon>
        <taxon>Pterygota</taxon>
        <taxon>Neoptera</taxon>
        <taxon>Endopterygota</taxon>
        <taxon>Coleoptera</taxon>
        <taxon>Polyphaga</taxon>
        <taxon>Cucujiformia</taxon>
        <taxon>Coccinelloidea</taxon>
        <taxon>Coccinellidae</taxon>
        <taxon>Scymninae</taxon>
        <taxon>Scymnini</taxon>
        <taxon>Cryptolaemus</taxon>
    </lineage>
</organism>
<protein>
    <recommendedName>
        <fullName evidence="3">Ribosome-binding factor A, mitochondrial</fullName>
    </recommendedName>
</protein>
<dbReference type="Pfam" id="PF02033">
    <property type="entry name" value="RBFA"/>
    <property type="match status" value="1"/>
</dbReference>
<dbReference type="InterPro" id="IPR039212">
    <property type="entry name" value="RBFA_mitochondrial"/>
</dbReference>
<dbReference type="InterPro" id="IPR023799">
    <property type="entry name" value="RbfA_dom_sf"/>
</dbReference>
<dbReference type="Proteomes" id="UP001516400">
    <property type="component" value="Unassembled WGS sequence"/>
</dbReference>
<dbReference type="EMBL" id="JABFTP020000185">
    <property type="protein sequence ID" value="KAL3288877.1"/>
    <property type="molecule type" value="Genomic_DNA"/>
</dbReference>
<dbReference type="SUPFAM" id="SSF89919">
    <property type="entry name" value="Ribosome-binding factor A, RbfA"/>
    <property type="match status" value="1"/>
</dbReference>
<gene>
    <name evidence="1" type="ORF">HHI36_003323</name>
</gene>
<dbReference type="Gene3D" id="3.30.300.20">
    <property type="match status" value="1"/>
</dbReference>
<dbReference type="PANTHER" id="PTHR14725">
    <property type="entry name" value="RIBOSOME-BINDING FACTOR A, MITOCHONDRIAL-RELATED"/>
    <property type="match status" value="1"/>
</dbReference>
<accession>A0ABD2PD31</accession>
<comment type="caution">
    <text evidence="1">The sequence shown here is derived from an EMBL/GenBank/DDBJ whole genome shotgun (WGS) entry which is preliminary data.</text>
</comment>
<dbReference type="InterPro" id="IPR000238">
    <property type="entry name" value="RbfA"/>
</dbReference>
<reference evidence="1 2" key="1">
    <citation type="journal article" date="2021" name="BMC Biol.">
        <title>Horizontally acquired antibacterial genes associated with adaptive radiation of ladybird beetles.</title>
        <authorList>
            <person name="Li H.S."/>
            <person name="Tang X.F."/>
            <person name="Huang Y.H."/>
            <person name="Xu Z.Y."/>
            <person name="Chen M.L."/>
            <person name="Du X.Y."/>
            <person name="Qiu B.Y."/>
            <person name="Chen P.T."/>
            <person name="Zhang W."/>
            <person name="Slipinski A."/>
            <person name="Escalona H.E."/>
            <person name="Waterhouse R.M."/>
            <person name="Zwick A."/>
            <person name="Pang H."/>
        </authorList>
    </citation>
    <scope>NUCLEOTIDE SEQUENCE [LARGE SCALE GENOMIC DNA]</scope>
    <source>
        <strain evidence="1">SYSU2018</strain>
    </source>
</reference>